<dbReference type="EMBL" id="WEIA01000028">
    <property type="protein sequence ID" value="NLR24299.1"/>
    <property type="molecule type" value="Genomic_DNA"/>
</dbReference>
<keyword evidence="3" id="KW-0805">Transcription regulation</keyword>
<evidence type="ECO:0000259" key="6">
    <source>
        <dbReference type="PROSITE" id="PS50995"/>
    </source>
</evidence>
<sequence length="145" mass="16486">MSQSNPQLNLDNQICFRLYSASRQVTRLYQPLLKEVGLTYPQYIVLLILWEQDGQLVKEIGERAELNSNTLTPLLKRLAERGLVTRSKNPDDERQTFIHLTQAGKILEQSCACIPAQMMAKAGLSMEQIQLLKQSLDVLMAQGKR</sequence>
<dbReference type="SUPFAM" id="SSF46785">
    <property type="entry name" value="Winged helix' DNA-binding domain"/>
    <property type="match status" value="1"/>
</dbReference>
<reference evidence="7" key="1">
    <citation type="submission" date="2019-10" db="EMBL/GenBank/DDBJ databases">
        <authorList>
            <person name="Paulsen S."/>
        </authorList>
    </citation>
    <scope>NUCLEOTIDE SEQUENCE</scope>
    <source>
        <strain evidence="7">LMG 19692</strain>
    </source>
</reference>
<name>A0A8I2HAV7_9GAMM</name>
<dbReference type="FunFam" id="1.10.10.10:FF:000163">
    <property type="entry name" value="MarR family transcriptional regulator"/>
    <property type="match status" value="1"/>
</dbReference>
<dbReference type="GO" id="GO:0003677">
    <property type="term" value="F:DNA binding"/>
    <property type="evidence" value="ECO:0007669"/>
    <property type="project" value="UniProtKB-KW"/>
</dbReference>
<evidence type="ECO:0000313" key="8">
    <source>
        <dbReference type="EMBL" id="WOX29385.1"/>
    </source>
</evidence>
<dbReference type="InterPro" id="IPR000835">
    <property type="entry name" value="HTH_MarR-typ"/>
</dbReference>
<dbReference type="Proteomes" id="UP000646877">
    <property type="component" value="Unassembled WGS sequence"/>
</dbReference>
<evidence type="ECO:0000256" key="2">
    <source>
        <dbReference type="ARBA" id="ARBA00022490"/>
    </source>
</evidence>
<dbReference type="SMART" id="SM00347">
    <property type="entry name" value="HTH_MARR"/>
    <property type="match status" value="1"/>
</dbReference>
<dbReference type="PANTHER" id="PTHR33164">
    <property type="entry name" value="TRANSCRIPTIONAL REGULATOR, MARR FAMILY"/>
    <property type="match status" value="1"/>
</dbReference>
<feature type="domain" description="HTH marR-type" evidence="6">
    <location>
        <begin position="11"/>
        <end position="141"/>
    </location>
</feature>
<keyword evidence="4" id="KW-0238">DNA-binding</keyword>
<evidence type="ECO:0000256" key="3">
    <source>
        <dbReference type="ARBA" id="ARBA00023015"/>
    </source>
</evidence>
<gene>
    <name evidence="7" type="ORF">F9Y85_23900</name>
    <name evidence="8" type="ORF">R5H13_03680</name>
</gene>
<evidence type="ECO:0000313" key="10">
    <source>
        <dbReference type="Proteomes" id="UP001304419"/>
    </source>
</evidence>
<protein>
    <submittedName>
        <fullName evidence="7">MarR family transcriptional regulator</fullName>
    </submittedName>
</protein>
<evidence type="ECO:0000256" key="5">
    <source>
        <dbReference type="ARBA" id="ARBA00023163"/>
    </source>
</evidence>
<dbReference type="AlphaFoldDB" id="A0A8I2HAV7"/>
<keyword evidence="2" id="KW-0963">Cytoplasm</keyword>
<dbReference type="Proteomes" id="UP001304419">
    <property type="component" value="Chromosome 1"/>
</dbReference>
<evidence type="ECO:0000256" key="1">
    <source>
        <dbReference type="ARBA" id="ARBA00004496"/>
    </source>
</evidence>
<reference evidence="8 10" key="2">
    <citation type="submission" date="2023-10" db="EMBL/GenBank/DDBJ databases">
        <title>To unveil natural product biosynthetic capacity in Pseudoalteromonas.</title>
        <authorList>
            <person name="Wang J."/>
        </authorList>
    </citation>
    <scope>NUCLEOTIDE SEQUENCE [LARGE SCALE GENOMIC DNA]</scope>
    <source>
        <strain evidence="8 10">DSM 15914</strain>
    </source>
</reference>
<dbReference type="Pfam" id="PF22381">
    <property type="entry name" value="Staph_reg_Sar_Rot"/>
    <property type="match status" value="1"/>
</dbReference>
<dbReference type="RefSeq" id="WP_193522614.1">
    <property type="nucleotide sequence ID" value="NZ_CBCSDF010000030.1"/>
</dbReference>
<dbReference type="InterPro" id="IPR036390">
    <property type="entry name" value="WH_DNA-bd_sf"/>
</dbReference>
<dbReference type="PROSITE" id="PS50995">
    <property type="entry name" value="HTH_MARR_2"/>
    <property type="match status" value="1"/>
</dbReference>
<dbReference type="GO" id="GO:0005737">
    <property type="term" value="C:cytoplasm"/>
    <property type="evidence" value="ECO:0007669"/>
    <property type="project" value="UniProtKB-SubCell"/>
</dbReference>
<keyword evidence="5" id="KW-0804">Transcription</keyword>
<dbReference type="InterPro" id="IPR039422">
    <property type="entry name" value="MarR/SlyA-like"/>
</dbReference>
<proteinExistence type="predicted"/>
<evidence type="ECO:0000256" key="4">
    <source>
        <dbReference type="ARBA" id="ARBA00023125"/>
    </source>
</evidence>
<accession>A0A8I2HAV7</accession>
<dbReference type="EMBL" id="CP137578">
    <property type="protein sequence ID" value="WOX29385.1"/>
    <property type="molecule type" value="Genomic_DNA"/>
</dbReference>
<evidence type="ECO:0000313" key="9">
    <source>
        <dbReference type="Proteomes" id="UP000646877"/>
    </source>
</evidence>
<evidence type="ECO:0000313" key="7">
    <source>
        <dbReference type="EMBL" id="NLR24299.1"/>
    </source>
</evidence>
<keyword evidence="10" id="KW-1185">Reference proteome</keyword>
<dbReference type="GO" id="GO:0006950">
    <property type="term" value="P:response to stress"/>
    <property type="evidence" value="ECO:0007669"/>
    <property type="project" value="TreeGrafter"/>
</dbReference>
<dbReference type="InterPro" id="IPR055166">
    <property type="entry name" value="Transc_reg_Sar_Rot_HTH"/>
</dbReference>
<dbReference type="PANTHER" id="PTHR33164:SF5">
    <property type="entry name" value="ORGANIC HYDROPEROXIDE RESISTANCE TRANSCRIPTIONAL REGULATOR"/>
    <property type="match status" value="1"/>
</dbReference>
<dbReference type="InterPro" id="IPR036388">
    <property type="entry name" value="WH-like_DNA-bd_sf"/>
</dbReference>
<dbReference type="GO" id="GO:0003700">
    <property type="term" value="F:DNA-binding transcription factor activity"/>
    <property type="evidence" value="ECO:0007669"/>
    <property type="project" value="InterPro"/>
</dbReference>
<comment type="subcellular location">
    <subcellularLocation>
        <location evidence="1">Cytoplasm</location>
    </subcellularLocation>
</comment>
<organism evidence="7 9">
    <name type="scientific">Pseudoalteromonas maricaloris</name>
    <dbReference type="NCBI Taxonomy" id="184924"/>
    <lineage>
        <taxon>Bacteria</taxon>
        <taxon>Pseudomonadati</taxon>
        <taxon>Pseudomonadota</taxon>
        <taxon>Gammaproteobacteria</taxon>
        <taxon>Alteromonadales</taxon>
        <taxon>Pseudoalteromonadaceae</taxon>
        <taxon>Pseudoalteromonas</taxon>
    </lineage>
</organism>
<dbReference type="Gene3D" id="1.10.10.10">
    <property type="entry name" value="Winged helix-like DNA-binding domain superfamily/Winged helix DNA-binding domain"/>
    <property type="match status" value="1"/>
</dbReference>